<dbReference type="EC" id="4.1.3.17" evidence="5"/>
<organism evidence="13 14">
    <name type="scientific">Phytohabitans kaempferiae</name>
    <dbReference type="NCBI Taxonomy" id="1620943"/>
    <lineage>
        <taxon>Bacteria</taxon>
        <taxon>Bacillati</taxon>
        <taxon>Actinomycetota</taxon>
        <taxon>Actinomycetes</taxon>
        <taxon>Micromonosporales</taxon>
        <taxon>Micromonosporaceae</taxon>
    </lineage>
</organism>
<protein>
    <recommendedName>
        <fullName evidence="7">Putative 4-hydroxy-4-methyl-2-oxoglutarate aldolase</fullName>
        <ecNumber evidence="6">4.1.1.112</ecNumber>
        <ecNumber evidence="5">4.1.3.17</ecNumber>
    </recommendedName>
    <alternativeName>
        <fullName evidence="11">Oxaloacetate decarboxylase</fullName>
    </alternativeName>
    <alternativeName>
        <fullName evidence="9">Regulator of ribonuclease activity homolog</fullName>
    </alternativeName>
    <alternativeName>
        <fullName evidence="10">RraA-like protein</fullName>
    </alternativeName>
</protein>
<evidence type="ECO:0000256" key="11">
    <source>
        <dbReference type="ARBA" id="ARBA00032305"/>
    </source>
</evidence>
<dbReference type="NCBIfam" id="NF006093">
    <property type="entry name" value="PRK08245.1"/>
    <property type="match status" value="1"/>
</dbReference>
<comment type="similarity">
    <text evidence="3">Belongs to the class II aldolase/RraA-like family.</text>
</comment>
<dbReference type="InterPro" id="IPR036704">
    <property type="entry name" value="RraA/RraA-like_sf"/>
</dbReference>
<comment type="catalytic activity">
    <reaction evidence="1">
        <text>4-hydroxy-4-methyl-2-oxoglutarate = 2 pyruvate</text>
        <dbReference type="Rhea" id="RHEA:22748"/>
        <dbReference type="ChEBI" id="CHEBI:15361"/>
        <dbReference type="ChEBI" id="CHEBI:58276"/>
        <dbReference type="EC" id="4.1.3.17"/>
    </reaction>
</comment>
<dbReference type="Pfam" id="PF03737">
    <property type="entry name" value="RraA-like"/>
    <property type="match status" value="1"/>
</dbReference>
<dbReference type="CDD" id="cd16841">
    <property type="entry name" value="RraA_family"/>
    <property type="match status" value="1"/>
</dbReference>
<comment type="function">
    <text evidence="8">Catalyzes the aldol cleavage of 4-hydroxy-4-methyl-2-oxoglutarate (HMG) into 2 molecules of pyruvate. Also contains a secondary oxaloacetate (OAA) decarboxylase activity due to the common pyruvate enolate transition state formed following C-C bond cleavage in the retro-aldol and decarboxylation reactions.</text>
</comment>
<evidence type="ECO:0000256" key="10">
    <source>
        <dbReference type="ARBA" id="ARBA00030169"/>
    </source>
</evidence>
<evidence type="ECO:0000256" key="8">
    <source>
        <dbReference type="ARBA" id="ARBA00025046"/>
    </source>
</evidence>
<dbReference type="PANTHER" id="PTHR33254:SF4">
    <property type="entry name" value="4-HYDROXY-4-METHYL-2-OXOGLUTARATE ALDOLASE 3-RELATED"/>
    <property type="match status" value="1"/>
</dbReference>
<dbReference type="Gene3D" id="3.50.30.40">
    <property type="entry name" value="Ribonuclease E inhibitor RraA/RraA-like"/>
    <property type="match status" value="1"/>
</dbReference>
<comment type="catalytic activity">
    <reaction evidence="12">
        <text>oxaloacetate + H(+) = pyruvate + CO2</text>
        <dbReference type="Rhea" id="RHEA:15641"/>
        <dbReference type="ChEBI" id="CHEBI:15361"/>
        <dbReference type="ChEBI" id="CHEBI:15378"/>
        <dbReference type="ChEBI" id="CHEBI:16452"/>
        <dbReference type="ChEBI" id="CHEBI:16526"/>
        <dbReference type="EC" id="4.1.1.112"/>
    </reaction>
</comment>
<evidence type="ECO:0000256" key="1">
    <source>
        <dbReference type="ARBA" id="ARBA00001342"/>
    </source>
</evidence>
<evidence type="ECO:0000256" key="4">
    <source>
        <dbReference type="ARBA" id="ARBA00011233"/>
    </source>
</evidence>
<evidence type="ECO:0000256" key="5">
    <source>
        <dbReference type="ARBA" id="ARBA00012213"/>
    </source>
</evidence>
<keyword evidence="14" id="KW-1185">Reference proteome</keyword>
<sequence length="235" mass="25283">MAEVTELLGRVATATLSAQLHRRGYRDTSIEGVTTNVPGARLVGVARTLRLVPYRPDLFERHGGGYNAQKRAFDSLRPGDVLVIDARGERRAGTLGDVLAARAAYLGAAGIVTDGCVRDATAVAAVGIPTFSAAPHPALIGRRHVPWAVDETIACGGAAVQPGDLIVGDDDGVLVIPPHLAEEVARAALAQELEERFISEMVTRGEQIDGLYPMNPAWRERYDAWRRELSDLEEL</sequence>
<evidence type="ECO:0000256" key="7">
    <source>
        <dbReference type="ARBA" id="ARBA00016549"/>
    </source>
</evidence>
<proteinExistence type="inferred from homology"/>
<evidence type="ECO:0000256" key="12">
    <source>
        <dbReference type="ARBA" id="ARBA00047973"/>
    </source>
</evidence>
<evidence type="ECO:0000313" key="13">
    <source>
        <dbReference type="EMBL" id="MFC0534181.1"/>
    </source>
</evidence>
<gene>
    <name evidence="13" type="ORF">ACFFIA_41995</name>
</gene>
<dbReference type="RefSeq" id="WP_377262717.1">
    <property type="nucleotide sequence ID" value="NZ_JBHLUH010000104.1"/>
</dbReference>
<dbReference type="EC" id="4.1.1.112" evidence="6"/>
<dbReference type="InterPro" id="IPR005493">
    <property type="entry name" value="RraA/RraA-like"/>
</dbReference>
<dbReference type="PANTHER" id="PTHR33254">
    <property type="entry name" value="4-HYDROXY-4-METHYL-2-OXOGLUTARATE ALDOLASE 3-RELATED"/>
    <property type="match status" value="1"/>
</dbReference>
<comment type="cofactor">
    <cofactor evidence="2">
        <name>a divalent metal cation</name>
        <dbReference type="ChEBI" id="CHEBI:60240"/>
    </cofactor>
</comment>
<comment type="subunit">
    <text evidence="4">Homotrimer.</text>
</comment>
<evidence type="ECO:0000256" key="9">
    <source>
        <dbReference type="ARBA" id="ARBA00029596"/>
    </source>
</evidence>
<dbReference type="EMBL" id="JBHLUH010000104">
    <property type="protein sequence ID" value="MFC0534181.1"/>
    <property type="molecule type" value="Genomic_DNA"/>
</dbReference>
<name>A0ABV6MHU3_9ACTN</name>
<evidence type="ECO:0000256" key="2">
    <source>
        <dbReference type="ARBA" id="ARBA00001968"/>
    </source>
</evidence>
<evidence type="ECO:0000256" key="6">
    <source>
        <dbReference type="ARBA" id="ARBA00012947"/>
    </source>
</evidence>
<reference evidence="13 14" key="1">
    <citation type="submission" date="2024-09" db="EMBL/GenBank/DDBJ databases">
        <authorList>
            <person name="Sun Q."/>
            <person name="Mori K."/>
        </authorList>
    </citation>
    <scope>NUCLEOTIDE SEQUENCE [LARGE SCALE GENOMIC DNA]</scope>
    <source>
        <strain evidence="13 14">TBRC 3947</strain>
    </source>
</reference>
<accession>A0ABV6MHU3</accession>
<evidence type="ECO:0000256" key="3">
    <source>
        <dbReference type="ARBA" id="ARBA00008621"/>
    </source>
</evidence>
<dbReference type="Proteomes" id="UP001589867">
    <property type="component" value="Unassembled WGS sequence"/>
</dbReference>
<evidence type="ECO:0000313" key="14">
    <source>
        <dbReference type="Proteomes" id="UP001589867"/>
    </source>
</evidence>
<comment type="caution">
    <text evidence="13">The sequence shown here is derived from an EMBL/GenBank/DDBJ whole genome shotgun (WGS) entry which is preliminary data.</text>
</comment>
<dbReference type="SUPFAM" id="SSF89562">
    <property type="entry name" value="RraA-like"/>
    <property type="match status" value="1"/>
</dbReference>